<dbReference type="Proteomes" id="UP000000517">
    <property type="component" value="Chromosome"/>
</dbReference>
<sequence length="256" mass="29057">MFSIPRAVSYFENIRTSKGNDDFQLIAGANLTLKLGETICIAGPSGKGKSAILRLIAGLARPLKGHIYYFGEYIPSERLSALEVAKRQVGYVLQNAALISNLRVVDNIALPLRYHKMGTEDEITKKVNMAMDLMRVRDFAKMFPHELSVGMQKRVAIARSWAMDPKLLLMDEPTAGLDNYNRRNLLPLIDNMRTMFKTSIIIVTHDLMIAKELDCNLVFLHQKKLTEPHSFDYWLHSDSEISKDQFRDLQSVSPNT</sequence>
<dbReference type="InterPro" id="IPR017871">
    <property type="entry name" value="ABC_transporter-like_CS"/>
</dbReference>
<dbReference type="PANTHER" id="PTHR43023:SF3">
    <property type="entry name" value="PROTEIN TRIGALACTOSYLDIACYLGLYCEROL 3, CHLOROPLASTIC"/>
    <property type="match status" value="1"/>
</dbReference>
<evidence type="ECO:0000256" key="1">
    <source>
        <dbReference type="ARBA" id="ARBA00022448"/>
    </source>
</evidence>
<evidence type="ECO:0000256" key="2">
    <source>
        <dbReference type="ARBA" id="ARBA00022741"/>
    </source>
</evidence>
<dbReference type="Pfam" id="PF00005">
    <property type="entry name" value="ABC_tran"/>
    <property type="match status" value="1"/>
</dbReference>
<keyword evidence="1" id="KW-0813">Transport</keyword>
<evidence type="ECO:0000259" key="4">
    <source>
        <dbReference type="PROSITE" id="PS50893"/>
    </source>
</evidence>
<keyword evidence="2" id="KW-0547">Nucleotide-binding</keyword>
<name>D9SAP4_FIBSS</name>
<evidence type="ECO:0000313" key="5">
    <source>
        <dbReference type="EMBL" id="ADL26748.1"/>
    </source>
</evidence>
<reference evidence="6" key="1">
    <citation type="submission" date="2010-08" db="EMBL/GenBank/DDBJ databases">
        <title>Complete sequence of Fibrobacter succinogenes subsp. succinogenes S85.</title>
        <authorList>
            <person name="Durkin A.S."/>
            <person name="Nelson K.E."/>
            <person name="Morrison M."/>
            <person name="Forsberg C.W."/>
            <person name="Wilson D.B."/>
            <person name="Russell J.B."/>
            <person name="Cann I.K.O."/>
            <person name="Mackie R.I."/>
            <person name="White B.A."/>
        </authorList>
    </citation>
    <scope>NUCLEOTIDE SEQUENCE [LARGE SCALE GENOMIC DNA]</scope>
    <source>
        <strain evidence="6">ATCC 19169 / S85</strain>
    </source>
</reference>
<dbReference type="InterPro" id="IPR027417">
    <property type="entry name" value="P-loop_NTPase"/>
</dbReference>
<organism evidence="5 6">
    <name type="scientific">Fibrobacter succinogenes (strain ATCC 19169 / S85)</name>
    <dbReference type="NCBI Taxonomy" id="59374"/>
    <lineage>
        <taxon>Bacteria</taxon>
        <taxon>Pseudomonadati</taxon>
        <taxon>Fibrobacterota</taxon>
        <taxon>Fibrobacteria</taxon>
        <taxon>Fibrobacterales</taxon>
        <taxon>Fibrobacteraceae</taxon>
        <taxon>Fibrobacter</taxon>
    </lineage>
</organism>
<protein>
    <submittedName>
        <fullName evidence="5">ABC transporter, ATP-binding protein</fullName>
    </submittedName>
</protein>
<dbReference type="SUPFAM" id="SSF52540">
    <property type="entry name" value="P-loop containing nucleoside triphosphate hydrolases"/>
    <property type="match status" value="1"/>
</dbReference>
<keyword evidence="3 5" id="KW-0067">ATP-binding</keyword>
<dbReference type="GO" id="GO:0005524">
    <property type="term" value="F:ATP binding"/>
    <property type="evidence" value="ECO:0007669"/>
    <property type="project" value="UniProtKB-KW"/>
</dbReference>
<dbReference type="HOGENOM" id="CLU_000604_1_22_0"/>
<dbReference type="PROSITE" id="PS50893">
    <property type="entry name" value="ABC_TRANSPORTER_2"/>
    <property type="match status" value="1"/>
</dbReference>
<dbReference type="GO" id="GO:0016887">
    <property type="term" value="F:ATP hydrolysis activity"/>
    <property type="evidence" value="ECO:0007669"/>
    <property type="project" value="InterPro"/>
</dbReference>
<dbReference type="InterPro" id="IPR003593">
    <property type="entry name" value="AAA+_ATPase"/>
</dbReference>
<dbReference type="SMART" id="SM00382">
    <property type="entry name" value="AAA"/>
    <property type="match status" value="1"/>
</dbReference>
<dbReference type="AlphaFoldDB" id="D9SAP4"/>
<dbReference type="InterPro" id="IPR003439">
    <property type="entry name" value="ABC_transporter-like_ATP-bd"/>
</dbReference>
<dbReference type="eggNOG" id="COG1127">
    <property type="taxonomic scope" value="Bacteria"/>
</dbReference>
<feature type="domain" description="ABC transporter" evidence="4">
    <location>
        <begin position="9"/>
        <end position="247"/>
    </location>
</feature>
<dbReference type="EMBL" id="CP002158">
    <property type="protein sequence ID" value="ADL26748.1"/>
    <property type="molecule type" value="Genomic_DNA"/>
</dbReference>
<dbReference type="STRING" id="59374.FSU_1607"/>
<gene>
    <name evidence="5" type="ordered locus">FSU_1607</name>
</gene>
<evidence type="ECO:0000313" key="6">
    <source>
        <dbReference type="Proteomes" id="UP000000517"/>
    </source>
</evidence>
<dbReference type="Gene3D" id="3.40.50.300">
    <property type="entry name" value="P-loop containing nucleotide triphosphate hydrolases"/>
    <property type="match status" value="1"/>
</dbReference>
<accession>D9SAP4</accession>
<dbReference type="PANTHER" id="PTHR43023">
    <property type="entry name" value="PROTEIN TRIGALACTOSYLDIACYLGLYCEROL 3, CHLOROPLASTIC"/>
    <property type="match status" value="1"/>
</dbReference>
<evidence type="ECO:0000256" key="3">
    <source>
        <dbReference type="ARBA" id="ARBA00022840"/>
    </source>
</evidence>
<dbReference type="PROSITE" id="PS00211">
    <property type="entry name" value="ABC_TRANSPORTER_1"/>
    <property type="match status" value="1"/>
</dbReference>
<dbReference type="KEGG" id="fsc:FSU_1607"/>
<proteinExistence type="predicted"/>